<organism evidence="1 2">
    <name type="scientific">Clitoria ternatea</name>
    <name type="common">Butterfly pea</name>
    <dbReference type="NCBI Taxonomy" id="43366"/>
    <lineage>
        <taxon>Eukaryota</taxon>
        <taxon>Viridiplantae</taxon>
        <taxon>Streptophyta</taxon>
        <taxon>Embryophyta</taxon>
        <taxon>Tracheophyta</taxon>
        <taxon>Spermatophyta</taxon>
        <taxon>Magnoliopsida</taxon>
        <taxon>eudicotyledons</taxon>
        <taxon>Gunneridae</taxon>
        <taxon>Pentapetalae</taxon>
        <taxon>rosids</taxon>
        <taxon>fabids</taxon>
        <taxon>Fabales</taxon>
        <taxon>Fabaceae</taxon>
        <taxon>Papilionoideae</taxon>
        <taxon>50 kb inversion clade</taxon>
        <taxon>NPAAA clade</taxon>
        <taxon>indigoferoid/millettioid clade</taxon>
        <taxon>Phaseoleae</taxon>
        <taxon>Clitoria</taxon>
    </lineage>
</organism>
<gene>
    <name evidence="1" type="ORF">RJT34_27288</name>
</gene>
<protein>
    <submittedName>
        <fullName evidence="1">Uncharacterized protein</fullName>
    </submittedName>
</protein>
<accession>A0AAN9F9P8</accession>
<name>A0AAN9F9P8_CLITE</name>
<evidence type="ECO:0000313" key="1">
    <source>
        <dbReference type="EMBL" id="KAK7271414.1"/>
    </source>
</evidence>
<keyword evidence="2" id="KW-1185">Reference proteome</keyword>
<sequence length="75" mass="8282">MVEGAHSLVGDEEEMMMMLEQEGWLNLVVMKNEEDDGLGGKGYDVVASLLKLLPQQLDWHMSNSWEEASTAGTAV</sequence>
<dbReference type="AlphaFoldDB" id="A0AAN9F9P8"/>
<comment type="caution">
    <text evidence="1">The sequence shown here is derived from an EMBL/GenBank/DDBJ whole genome shotgun (WGS) entry which is preliminary data.</text>
</comment>
<dbReference type="EMBL" id="JAYKXN010000007">
    <property type="protein sequence ID" value="KAK7271414.1"/>
    <property type="molecule type" value="Genomic_DNA"/>
</dbReference>
<evidence type="ECO:0000313" key="2">
    <source>
        <dbReference type="Proteomes" id="UP001359559"/>
    </source>
</evidence>
<dbReference type="Proteomes" id="UP001359559">
    <property type="component" value="Unassembled WGS sequence"/>
</dbReference>
<proteinExistence type="predicted"/>
<reference evidence="1 2" key="1">
    <citation type="submission" date="2024-01" db="EMBL/GenBank/DDBJ databases">
        <title>The genomes of 5 underutilized Papilionoideae crops provide insights into root nodulation and disease resistance.</title>
        <authorList>
            <person name="Yuan L."/>
        </authorList>
    </citation>
    <scope>NUCLEOTIDE SEQUENCE [LARGE SCALE GENOMIC DNA]</scope>
    <source>
        <strain evidence="1">LY-2023</strain>
        <tissue evidence="1">Leaf</tissue>
    </source>
</reference>